<gene>
    <name evidence="2" type="ORF">PBRASI_LOCUS2777</name>
</gene>
<keyword evidence="1" id="KW-1133">Transmembrane helix</keyword>
<feature type="transmembrane region" description="Helical" evidence="1">
    <location>
        <begin position="6"/>
        <end position="24"/>
    </location>
</feature>
<evidence type="ECO:0000256" key="1">
    <source>
        <dbReference type="SAM" id="Phobius"/>
    </source>
</evidence>
<accession>A0A9N8ZRH3</accession>
<evidence type="ECO:0000313" key="3">
    <source>
        <dbReference type="Proteomes" id="UP000789739"/>
    </source>
</evidence>
<evidence type="ECO:0000313" key="2">
    <source>
        <dbReference type="EMBL" id="CAG8504392.1"/>
    </source>
</evidence>
<keyword evidence="1" id="KW-0472">Membrane</keyword>
<organism evidence="2 3">
    <name type="scientific">Paraglomus brasilianum</name>
    <dbReference type="NCBI Taxonomy" id="144538"/>
    <lineage>
        <taxon>Eukaryota</taxon>
        <taxon>Fungi</taxon>
        <taxon>Fungi incertae sedis</taxon>
        <taxon>Mucoromycota</taxon>
        <taxon>Glomeromycotina</taxon>
        <taxon>Glomeromycetes</taxon>
        <taxon>Paraglomerales</taxon>
        <taxon>Paraglomeraceae</taxon>
        <taxon>Paraglomus</taxon>
    </lineage>
</organism>
<name>A0A9N8ZRH3_9GLOM</name>
<proteinExistence type="predicted"/>
<keyword evidence="3" id="KW-1185">Reference proteome</keyword>
<protein>
    <submittedName>
        <fullName evidence="2">167_t:CDS:1</fullName>
    </submittedName>
</protein>
<reference evidence="2" key="1">
    <citation type="submission" date="2021-06" db="EMBL/GenBank/DDBJ databases">
        <authorList>
            <person name="Kallberg Y."/>
            <person name="Tangrot J."/>
            <person name="Rosling A."/>
        </authorList>
    </citation>
    <scope>NUCLEOTIDE SEQUENCE</scope>
    <source>
        <strain evidence="2">BR232B</strain>
    </source>
</reference>
<dbReference type="EMBL" id="CAJVPI010000228">
    <property type="protein sequence ID" value="CAG8504392.1"/>
    <property type="molecule type" value="Genomic_DNA"/>
</dbReference>
<dbReference type="Proteomes" id="UP000789739">
    <property type="component" value="Unassembled WGS sequence"/>
</dbReference>
<dbReference type="AlphaFoldDB" id="A0A9N8ZRH3"/>
<keyword evidence="1" id="KW-0812">Transmembrane</keyword>
<comment type="caution">
    <text evidence="2">The sequence shown here is derived from an EMBL/GenBank/DDBJ whole genome shotgun (WGS) entry which is preliminary data.</text>
</comment>
<sequence>MSVSVCAHSVVVAVITVLITVWLWKRTRCPLRTILNDIIQPICNVVAGLHELFTPFERNIRIQLEIFGNHLMELIPTLAEWLSAKRIRRKMAISNIIN</sequence>